<dbReference type="AlphaFoldDB" id="A0A3N4KW68"/>
<dbReference type="OrthoDB" id="5576752at2759"/>
<gene>
    <name evidence="13" type="ORF">P167DRAFT_533755</name>
</gene>
<evidence type="ECO:0000256" key="9">
    <source>
        <dbReference type="ARBA" id="ARBA00025413"/>
    </source>
</evidence>
<keyword evidence="12" id="KW-0175">Coiled coil</keyword>
<dbReference type="GO" id="GO:0005743">
    <property type="term" value="C:mitochondrial inner membrane"/>
    <property type="evidence" value="ECO:0007669"/>
    <property type="project" value="UniProtKB-SubCell"/>
</dbReference>
<reference evidence="13 14" key="1">
    <citation type="journal article" date="2018" name="Nat. Ecol. Evol.">
        <title>Pezizomycetes genomes reveal the molecular basis of ectomycorrhizal truffle lifestyle.</title>
        <authorList>
            <person name="Murat C."/>
            <person name="Payen T."/>
            <person name="Noel B."/>
            <person name="Kuo A."/>
            <person name="Morin E."/>
            <person name="Chen J."/>
            <person name="Kohler A."/>
            <person name="Krizsan K."/>
            <person name="Balestrini R."/>
            <person name="Da Silva C."/>
            <person name="Montanini B."/>
            <person name="Hainaut M."/>
            <person name="Levati E."/>
            <person name="Barry K.W."/>
            <person name="Belfiori B."/>
            <person name="Cichocki N."/>
            <person name="Clum A."/>
            <person name="Dockter R.B."/>
            <person name="Fauchery L."/>
            <person name="Guy J."/>
            <person name="Iotti M."/>
            <person name="Le Tacon F."/>
            <person name="Lindquist E.A."/>
            <person name="Lipzen A."/>
            <person name="Malagnac F."/>
            <person name="Mello A."/>
            <person name="Molinier V."/>
            <person name="Miyauchi S."/>
            <person name="Poulain J."/>
            <person name="Riccioni C."/>
            <person name="Rubini A."/>
            <person name="Sitrit Y."/>
            <person name="Splivallo R."/>
            <person name="Traeger S."/>
            <person name="Wang M."/>
            <person name="Zifcakova L."/>
            <person name="Wipf D."/>
            <person name="Zambonelli A."/>
            <person name="Paolocci F."/>
            <person name="Nowrousian M."/>
            <person name="Ottonello S."/>
            <person name="Baldrian P."/>
            <person name="Spatafora J.W."/>
            <person name="Henrissat B."/>
            <person name="Nagy L.G."/>
            <person name="Aury J.M."/>
            <person name="Wincker P."/>
            <person name="Grigoriev I.V."/>
            <person name="Bonfante P."/>
            <person name="Martin F.M."/>
        </authorList>
    </citation>
    <scope>NUCLEOTIDE SEQUENCE [LARGE SCALE GENOMIC DNA]</scope>
    <source>
        <strain evidence="13 14">CCBAS932</strain>
    </source>
</reference>
<keyword evidence="7" id="KW-0472">Membrane</keyword>
<comment type="similarity">
    <text evidence="2 11">Belongs to the CBP4 family.</text>
</comment>
<evidence type="ECO:0000256" key="10">
    <source>
        <dbReference type="ARBA" id="ARBA00031521"/>
    </source>
</evidence>
<dbReference type="Proteomes" id="UP000277580">
    <property type="component" value="Unassembled WGS sequence"/>
</dbReference>
<accession>A0A3N4KW68</accession>
<dbReference type="PANTHER" id="PTHR28202">
    <property type="entry name" value="ASSEMBLY FACTOR CBP4"/>
    <property type="match status" value="1"/>
</dbReference>
<keyword evidence="6 11" id="KW-0496">Mitochondrion</keyword>
<dbReference type="Pfam" id="PF07960">
    <property type="entry name" value="CBP4"/>
    <property type="match status" value="1"/>
</dbReference>
<dbReference type="GO" id="GO:0034551">
    <property type="term" value="P:mitochondrial respiratory chain complex III assembly"/>
    <property type="evidence" value="ECO:0007669"/>
    <property type="project" value="TreeGrafter"/>
</dbReference>
<evidence type="ECO:0000256" key="12">
    <source>
        <dbReference type="SAM" id="Coils"/>
    </source>
</evidence>
<keyword evidence="5" id="KW-1133">Transmembrane helix</keyword>
<evidence type="ECO:0000256" key="11">
    <source>
        <dbReference type="RuleBase" id="RU368005"/>
    </source>
</evidence>
<evidence type="ECO:0000256" key="3">
    <source>
        <dbReference type="ARBA" id="ARBA00022692"/>
    </source>
</evidence>
<evidence type="ECO:0000256" key="6">
    <source>
        <dbReference type="ARBA" id="ARBA00023128"/>
    </source>
</evidence>
<evidence type="ECO:0000256" key="1">
    <source>
        <dbReference type="ARBA" id="ARBA00004434"/>
    </source>
</evidence>
<feature type="coiled-coil region" evidence="12">
    <location>
        <begin position="55"/>
        <end position="89"/>
    </location>
</feature>
<organism evidence="13 14">
    <name type="scientific">Morchella conica CCBAS932</name>
    <dbReference type="NCBI Taxonomy" id="1392247"/>
    <lineage>
        <taxon>Eukaryota</taxon>
        <taxon>Fungi</taxon>
        <taxon>Dikarya</taxon>
        <taxon>Ascomycota</taxon>
        <taxon>Pezizomycotina</taxon>
        <taxon>Pezizomycetes</taxon>
        <taxon>Pezizales</taxon>
        <taxon>Morchellaceae</taxon>
        <taxon>Morchella</taxon>
    </lineage>
</organism>
<keyword evidence="8 11" id="KW-0143">Chaperone</keyword>
<proteinExistence type="inferred from homology"/>
<comment type="function">
    <text evidence="9 11">Essential for the assembly of ubiquinol-cytochrome c reductase. It has a direct effect on the correct occurrence of the Rieske protein, core 4, core 5 and apocytochrome b.</text>
</comment>
<evidence type="ECO:0000256" key="7">
    <source>
        <dbReference type="ARBA" id="ARBA00023136"/>
    </source>
</evidence>
<dbReference type="PANTHER" id="PTHR28202:SF1">
    <property type="entry name" value="ASSEMBLY FACTOR CBP4"/>
    <property type="match status" value="1"/>
</dbReference>
<dbReference type="InParanoid" id="A0A3N4KW68"/>
<keyword evidence="14" id="KW-1185">Reference proteome</keyword>
<comment type="subcellular location">
    <subcellularLocation>
        <location evidence="1 11">Mitochondrion inner membrane</location>
        <topology evidence="1 11">Single-pass membrane protein</topology>
    </subcellularLocation>
</comment>
<evidence type="ECO:0000256" key="2">
    <source>
        <dbReference type="ARBA" id="ARBA00006780"/>
    </source>
</evidence>
<evidence type="ECO:0000256" key="4">
    <source>
        <dbReference type="ARBA" id="ARBA00022792"/>
    </source>
</evidence>
<evidence type="ECO:0000313" key="14">
    <source>
        <dbReference type="Proteomes" id="UP000277580"/>
    </source>
</evidence>
<keyword evidence="3" id="KW-0812">Transmembrane</keyword>
<evidence type="ECO:0000256" key="5">
    <source>
        <dbReference type="ARBA" id="ARBA00022989"/>
    </source>
</evidence>
<dbReference type="InterPro" id="IPR012420">
    <property type="entry name" value="Cbp4"/>
</dbReference>
<name>A0A3N4KW68_9PEZI</name>
<dbReference type="EMBL" id="ML119116">
    <property type="protein sequence ID" value="RPB14770.1"/>
    <property type="molecule type" value="Genomic_DNA"/>
</dbReference>
<protein>
    <recommendedName>
        <fullName evidence="10 11">Cytochrome b mRNA-processing protein 4</fullName>
    </recommendedName>
</protein>
<keyword evidence="4 11" id="KW-0999">Mitochondrion inner membrane</keyword>
<evidence type="ECO:0000313" key="13">
    <source>
        <dbReference type="EMBL" id="RPB14770.1"/>
    </source>
</evidence>
<evidence type="ECO:0000256" key="8">
    <source>
        <dbReference type="ARBA" id="ARBA00023186"/>
    </source>
</evidence>
<sequence>MWVQPDPDELFKKYNPELQKKSLEGREQRLKDHEEFITRLKAYSKDERPVWVVAEEESKRQRQLLIDNKKRQREELERQKQQILEEQKKM</sequence>